<evidence type="ECO:0000313" key="4">
    <source>
        <dbReference type="EMBL" id="CAE7223753.1"/>
    </source>
</evidence>
<sequence>MPPSASKQKRLAEKAAKAASRANKGSSTETPGDTASVNGSSVNTPLTSVPGSLNASTDDLTSMAKLAIATDRSAAGVLVSDPKSRDIKIDAYTLSFHGRLLFENSEVTLNHGQRYGLMGENGSGKSTFLQSLAERDIEIPDHIDIYLVRGEAEPSDVNAVDYIIASAKEKVARLEKQIEDLSVADDVDELALDALHEELEELDPSTFEASQ</sequence>
<dbReference type="GO" id="GO:0005524">
    <property type="term" value="F:ATP binding"/>
    <property type="evidence" value="ECO:0007669"/>
    <property type="project" value="InterPro"/>
</dbReference>
<keyword evidence="1" id="KW-0677">Repeat</keyword>
<accession>A0A8H3E773</accession>
<evidence type="ECO:0000259" key="3">
    <source>
        <dbReference type="Pfam" id="PF00005"/>
    </source>
</evidence>
<evidence type="ECO:0000313" key="5">
    <source>
        <dbReference type="Proteomes" id="UP000663827"/>
    </source>
</evidence>
<dbReference type="Pfam" id="PF00005">
    <property type="entry name" value="ABC_tran"/>
    <property type="match status" value="1"/>
</dbReference>
<dbReference type="PANTHER" id="PTHR19211">
    <property type="entry name" value="ATP-BINDING TRANSPORT PROTEIN-RELATED"/>
    <property type="match status" value="1"/>
</dbReference>
<dbReference type="EMBL" id="CAJNJQ010006202">
    <property type="protein sequence ID" value="CAE7223753.1"/>
    <property type="molecule type" value="Genomic_DNA"/>
</dbReference>
<comment type="caution">
    <text evidence="4">The sequence shown here is derived from an EMBL/GenBank/DDBJ whole genome shotgun (WGS) entry which is preliminary data.</text>
</comment>
<dbReference type="InterPro" id="IPR003439">
    <property type="entry name" value="ABC_transporter-like_ATP-bd"/>
</dbReference>
<dbReference type="PANTHER" id="PTHR19211:SF15">
    <property type="entry name" value="ATP-BINDING CASSETTE SUB-FAMILY F MEMBER 2"/>
    <property type="match status" value="1"/>
</dbReference>
<organism evidence="4 5">
    <name type="scientific">Rhizoctonia solani</name>
    <dbReference type="NCBI Taxonomy" id="456999"/>
    <lineage>
        <taxon>Eukaryota</taxon>
        <taxon>Fungi</taxon>
        <taxon>Dikarya</taxon>
        <taxon>Basidiomycota</taxon>
        <taxon>Agaricomycotina</taxon>
        <taxon>Agaricomycetes</taxon>
        <taxon>Cantharellales</taxon>
        <taxon>Ceratobasidiaceae</taxon>
        <taxon>Rhizoctonia</taxon>
    </lineage>
</organism>
<feature type="domain" description="ABC transporter" evidence="3">
    <location>
        <begin position="103"/>
        <end position="144"/>
    </location>
</feature>
<dbReference type="SUPFAM" id="SSF52540">
    <property type="entry name" value="P-loop containing nucleoside triphosphate hydrolases"/>
    <property type="match status" value="2"/>
</dbReference>
<gene>
    <name evidence="4" type="ORF">RDB_LOCUS170854</name>
</gene>
<evidence type="ECO:0000256" key="2">
    <source>
        <dbReference type="SAM" id="MobiDB-lite"/>
    </source>
</evidence>
<dbReference type="Gene3D" id="3.40.50.300">
    <property type="entry name" value="P-loop containing nucleotide triphosphate hydrolases"/>
    <property type="match status" value="1"/>
</dbReference>
<feature type="region of interest" description="Disordered" evidence="2">
    <location>
        <begin position="1"/>
        <end position="54"/>
    </location>
</feature>
<dbReference type="GO" id="GO:0016887">
    <property type="term" value="F:ATP hydrolysis activity"/>
    <property type="evidence" value="ECO:0007669"/>
    <property type="project" value="InterPro"/>
</dbReference>
<feature type="compositionally biased region" description="Polar residues" evidence="2">
    <location>
        <begin position="25"/>
        <end position="54"/>
    </location>
</feature>
<dbReference type="AlphaFoldDB" id="A0A8H3E773"/>
<proteinExistence type="predicted"/>
<protein>
    <recommendedName>
        <fullName evidence="3">ABC transporter domain-containing protein</fullName>
    </recommendedName>
</protein>
<evidence type="ECO:0000256" key="1">
    <source>
        <dbReference type="ARBA" id="ARBA00022737"/>
    </source>
</evidence>
<dbReference type="Proteomes" id="UP000663827">
    <property type="component" value="Unassembled WGS sequence"/>
</dbReference>
<dbReference type="InterPro" id="IPR027417">
    <property type="entry name" value="P-loop_NTPase"/>
</dbReference>
<dbReference type="InterPro" id="IPR050611">
    <property type="entry name" value="ABCF"/>
</dbReference>
<reference evidence="4" key="1">
    <citation type="submission" date="2021-01" db="EMBL/GenBank/DDBJ databases">
        <authorList>
            <person name="Kaushik A."/>
        </authorList>
    </citation>
    <scope>NUCLEOTIDE SEQUENCE</scope>
    <source>
        <strain evidence="4">AG5</strain>
    </source>
</reference>
<name>A0A8H3E773_9AGAM</name>